<protein>
    <submittedName>
        <fullName evidence="1">Oxysterol-binding protein OBPa</fullName>
    </submittedName>
</protein>
<dbReference type="EMBL" id="JALBCA010000039">
    <property type="protein sequence ID" value="KAI2387400.1"/>
    <property type="molecule type" value="Genomic_DNA"/>
</dbReference>
<evidence type="ECO:0000313" key="1">
    <source>
        <dbReference type="EMBL" id="KAI2387400.1"/>
    </source>
</evidence>
<proteinExistence type="predicted"/>
<comment type="caution">
    <text evidence="1">The sequence shown here is derived from an EMBL/GenBank/DDBJ whole genome shotgun (WGS) entry which is preliminary data.</text>
</comment>
<accession>A0ACB8UXE8</accession>
<gene>
    <name evidence="1" type="primary">OSH6_2</name>
    <name evidence="1" type="ORF">LOY88_003089</name>
</gene>
<reference evidence="1" key="1">
    <citation type="journal article" date="2022" name="bioRxiv">
        <title>Population genetic analysis of Ophidiomyces ophidiicola, the causative agent of snake fungal disease, indicates recent introductions to the USA.</title>
        <authorList>
            <person name="Ladner J.T."/>
            <person name="Palmer J.M."/>
            <person name="Ettinger C.L."/>
            <person name="Stajich J.E."/>
            <person name="Farrell T.M."/>
            <person name="Glorioso B.M."/>
            <person name="Lawson B."/>
            <person name="Price S.J."/>
            <person name="Stengle A.G."/>
            <person name="Grear D.A."/>
            <person name="Lorch J.M."/>
        </authorList>
    </citation>
    <scope>NUCLEOTIDE SEQUENCE</scope>
    <source>
        <strain evidence="1">NWHC 24266-5</strain>
    </source>
</reference>
<sequence>MLPKLPLVGHHTPRRSSLNSNRSSIADQPSQPPSPGADDETVVEPDQGNVLSHIISQLRPGADLSRVVLPTFILEPRSMLERITKYVVTVFWKTPPQSPLTGVSHSFMAHPETLLEMQKFDDPLERFVSVVKFYLSGWHIKPPYVKHFSSSMRHRGTNALMDRGVKKPLNPILGETFTGYWEYPDASHGYYISEQTSHHPPKSSYFFMVPEHHIRIDGTLKPRSRFLGNSAASMMEGVAVLQFLNRGQDPHGER</sequence>
<organism evidence="1">
    <name type="scientific">Ophidiomyces ophidiicola</name>
    <dbReference type="NCBI Taxonomy" id="1387563"/>
    <lineage>
        <taxon>Eukaryota</taxon>
        <taxon>Fungi</taxon>
        <taxon>Dikarya</taxon>
        <taxon>Ascomycota</taxon>
        <taxon>Pezizomycotina</taxon>
        <taxon>Eurotiomycetes</taxon>
        <taxon>Eurotiomycetidae</taxon>
        <taxon>Onygenales</taxon>
        <taxon>Onygenaceae</taxon>
        <taxon>Ophidiomyces</taxon>
    </lineage>
</organism>
<name>A0ACB8UXE8_9EURO</name>